<dbReference type="CDD" id="cd03785">
    <property type="entry name" value="GT28_MurG"/>
    <property type="match status" value="1"/>
</dbReference>
<feature type="binding site" evidence="10">
    <location>
        <position position="170"/>
    </location>
    <ligand>
        <name>UDP-N-acetyl-alpha-D-glucosamine</name>
        <dbReference type="ChEBI" id="CHEBI:57705"/>
    </ligand>
</feature>
<evidence type="ECO:0000256" key="9">
    <source>
        <dbReference type="ARBA" id="ARBA00023316"/>
    </source>
</evidence>
<dbReference type="GO" id="GO:0016740">
    <property type="term" value="F:transferase activity"/>
    <property type="evidence" value="ECO:0007669"/>
    <property type="project" value="UniProtKB-KW"/>
</dbReference>
<dbReference type="EC" id="2.4.1.227" evidence="10"/>
<accession>A0ABZ1C1A2</accession>
<comment type="catalytic activity">
    <reaction evidence="10">
        <text>di-trans,octa-cis-undecaprenyl diphospho-N-acetyl-alpha-D-muramoyl-L-alanyl-D-glutamyl-meso-2,6-diaminopimeloyl-D-alanyl-D-alanine + UDP-N-acetyl-alpha-D-glucosamine = di-trans,octa-cis-undecaprenyl diphospho-[N-acetyl-alpha-D-glucosaminyl-(1-&gt;4)]-N-acetyl-alpha-D-muramoyl-L-alanyl-D-glutamyl-meso-2,6-diaminopimeloyl-D-alanyl-D-alanine + UDP + H(+)</text>
        <dbReference type="Rhea" id="RHEA:31227"/>
        <dbReference type="ChEBI" id="CHEBI:15378"/>
        <dbReference type="ChEBI" id="CHEBI:57705"/>
        <dbReference type="ChEBI" id="CHEBI:58223"/>
        <dbReference type="ChEBI" id="CHEBI:61387"/>
        <dbReference type="ChEBI" id="CHEBI:61388"/>
        <dbReference type="EC" id="2.4.1.227"/>
    </reaction>
</comment>
<gene>
    <name evidence="10" type="primary">murG</name>
    <name evidence="13" type="ORF">U7230_06340</name>
</gene>
<organism evidence="13 14">
    <name type="scientific">Carboxydichorda subterranea</name>
    <dbReference type="NCBI Taxonomy" id="3109565"/>
    <lineage>
        <taxon>Bacteria</taxon>
        <taxon>Bacillati</taxon>
        <taxon>Bacillota</taxon>
        <taxon>Limnochordia</taxon>
        <taxon>Limnochordales</taxon>
        <taxon>Geochordaceae</taxon>
        <taxon>Carboxydichorda</taxon>
    </lineage>
</organism>
<evidence type="ECO:0000313" key="14">
    <source>
        <dbReference type="Proteomes" id="UP001332192"/>
    </source>
</evidence>
<reference evidence="13 14" key="1">
    <citation type="journal article" date="2024" name="Front. Microbiol.">
        <title>Novel thermophilic genera Geochorda gen. nov. and Carboxydochorda gen. nov. from the deep terrestrial subsurface reveal the ecophysiological diversity in the class Limnochordia.</title>
        <authorList>
            <person name="Karnachuk O.V."/>
            <person name="Lukina A.P."/>
            <person name="Avakyan M.R."/>
            <person name="Kadnikov V.V."/>
            <person name="Begmatov S."/>
            <person name="Beletsky A.V."/>
            <person name="Vlasova K.G."/>
            <person name="Novikov A.A."/>
            <person name="Shcherbakova V.A."/>
            <person name="Mardanov A.V."/>
            <person name="Ravin N.V."/>
        </authorList>
    </citation>
    <scope>NUCLEOTIDE SEQUENCE [LARGE SCALE GENOMIC DNA]</scope>
    <source>
        <strain evidence="13 14">L945</strain>
    </source>
</reference>
<keyword evidence="9 10" id="KW-0961">Cell wall biogenesis/degradation</keyword>
<comment type="pathway">
    <text evidence="10">Cell wall biogenesis; peptidoglycan biosynthesis.</text>
</comment>
<keyword evidence="3 10" id="KW-0328">Glycosyltransferase</keyword>
<evidence type="ECO:0000256" key="2">
    <source>
        <dbReference type="ARBA" id="ARBA00022618"/>
    </source>
</evidence>
<feature type="binding site" evidence="10">
    <location>
        <begin position="12"/>
        <end position="14"/>
    </location>
    <ligand>
        <name>UDP-N-acetyl-alpha-D-glucosamine</name>
        <dbReference type="ChEBI" id="CHEBI:57705"/>
    </ligand>
</feature>
<proteinExistence type="inferred from homology"/>
<dbReference type="HAMAP" id="MF_00033">
    <property type="entry name" value="MurG"/>
    <property type="match status" value="1"/>
</dbReference>
<evidence type="ECO:0000256" key="7">
    <source>
        <dbReference type="ARBA" id="ARBA00023136"/>
    </source>
</evidence>
<evidence type="ECO:0000256" key="1">
    <source>
        <dbReference type="ARBA" id="ARBA00022475"/>
    </source>
</evidence>
<keyword evidence="1 10" id="KW-1003">Cell membrane</keyword>
<dbReference type="Pfam" id="PF04101">
    <property type="entry name" value="Glyco_tran_28_C"/>
    <property type="match status" value="1"/>
</dbReference>
<feature type="domain" description="Glycosyltransferase family 28 N-terminal" evidence="11">
    <location>
        <begin position="5"/>
        <end position="144"/>
    </location>
</feature>
<feature type="binding site" evidence="10">
    <location>
        <position position="200"/>
    </location>
    <ligand>
        <name>UDP-N-acetyl-alpha-D-glucosamine</name>
        <dbReference type="ChEBI" id="CHEBI:57705"/>
    </ligand>
</feature>
<sequence>MSVHVVIAAAGTGGHIYPGLAVAQELRALDPQAAVTFLTTRRGLGPVLLRRYGEAFHVVAGEPAPARLSPAAAVFAAALARGSVEAAWRLRTLGARVVLATGGYGCAPAVAGARMVRIPVVWQEQNALPGRATRLMARWARAVALGFEEARNRLPAPVQARAVVTGNPVRRELLTVGREEGIRRLGLEAGLRTVLVVGASQGARRFNFAVVEAAEELAHLEGAQVLVSTGQSQFDEVEAALSARYPGGRRDSGGWRLGRLRVVPYVDDMPAAVAAADLAVSRAGAISIAEYTARGVPLILVPYPYAAEGHQQLNARAVERAGAGVVVPDGALTGSRLVEVIRELLMSPERLRAMAQASRRLGRPGAAEEVARLVLQAAGA</sequence>
<keyword evidence="5 10" id="KW-0133">Cell shape</keyword>
<evidence type="ECO:0000259" key="11">
    <source>
        <dbReference type="Pfam" id="PF03033"/>
    </source>
</evidence>
<keyword evidence="14" id="KW-1185">Reference proteome</keyword>
<keyword evidence="4 10" id="KW-0808">Transferase</keyword>
<evidence type="ECO:0000313" key="13">
    <source>
        <dbReference type="EMBL" id="WRP18615.1"/>
    </source>
</evidence>
<name>A0ABZ1C1A2_9FIRM</name>
<keyword evidence="7 10" id="KW-0472">Membrane</keyword>
<comment type="caution">
    <text evidence="10">Lacks conserved residue(s) required for the propagation of feature annotation.</text>
</comment>
<comment type="function">
    <text evidence="10">Cell wall formation. Catalyzes the transfer of a GlcNAc subunit on undecaprenyl-pyrophosphoryl-MurNAc-pentapeptide (lipid intermediate I) to form undecaprenyl-pyrophosphoryl-MurNAc-(pentapeptide)GlcNAc (lipid intermediate II).</text>
</comment>
<dbReference type="EMBL" id="CP141615">
    <property type="protein sequence ID" value="WRP18615.1"/>
    <property type="molecule type" value="Genomic_DNA"/>
</dbReference>
<dbReference type="InterPro" id="IPR006009">
    <property type="entry name" value="GlcNAc_MurG"/>
</dbReference>
<comment type="similarity">
    <text evidence="10">Belongs to the glycosyltransferase 28 family. MurG subfamily.</text>
</comment>
<keyword evidence="8 10" id="KW-0131">Cell cycle</keyword>
<dbReference type="RefSeq" id="WP_324717888.1">
    <property type="nucleotide sequence ID" value="NZ_CP141615.1"/>
</dbReference>
<evidence type="ECO:0000256" key="5">
    <source>
        <dbReference type="ARBA" id="ARBA00022960"/>
    </source>
</evidence>
<dbReference type="InterPro" id="IPR004276">
    <property type="entry name" value="GlycoTrans_28_N"/>
</dbReference>
<evidence type="ECO:0000256" key="10">
    <source>
        <dbReference type="HAMAP-Rule" id="MF_00033"/>
    </source>
</evidence>
<dbReference type="PANTHER" id="PTHR21015">
    <property type="entry name" value="UDP-N-ACETYLGLUCOSAMINE--N-ACETYLMURAMYL-(PENTAPEPTIDE) PYROPHOSPHORYL-UNDECAPRENOL N-ACETYLGLUCOSAMINE TRANSFERASE 1"/>
    <property type="match status" value="1"/>
</dbReference>
<feature type="binding site" evidence="10">
    <location>
        <position position="311"/>
    </location>
    <ligand>
        <name>UDP-N-acetyl-alpha-D-glucosamine</name>
        <dbReference type="ChEBI" id="CHEBI:57705"/>
    </ligand>
</feature>
<comment type="subcellular location">
    <subcellularLocation>
        <location evidence="10">Cell membrane</location>
        <topology evidence="10">Peripheral membrane protein</topology>
        <orientation evidence="10">Cytoplasmic side</orientation>
    </subcellularLocation>
</comment>
<evidence type="ECO:0000256" key="4">
    <source>
        <dbReference type="ARBA" id="ARBA00022679"/>
    </source>
</evidence>
<evidence type="ECO:0000256" key="8">
    <source>
        <dbReference type="ARBA" id="ARBA00023306"/>
    </source>
</evidence>
<feature type="binding site" evidence="10">
    <location>
        <position position="126"/>
    </location>
    <ligand>
        <name>UDP-N-acetyl-alpha-D-glucosamine</name>
        <dbReference type="ChEBI" id="CHEBI:57705"/>
    </ligand>
</feature>
<evidence type="ECO:0000259" key="12">
    <source>
        <dbReference type="Pfam" id="PF04101"/>
    </source>
</evidence>
<evidence type="ECO:0000256" key="6">
    <source>
        <dbReference type="ARBA" id="ARBA00022984"/>
    </source>
</evidence>
<dbReference type="Gene3D" id="3.40.50.2000">
    <property type="entry name" value="Glycogen Phosphorylase B"/>
    <property type="match status" value="2"/>
</dbReference>
<dbReference type="Pfam" id="PF03033">
    <property type="entry name" value="Glyco_transf_28"/>
    <property type="match status" value="1"/>
</dbReference>
<dbReference type="Proteomes" id="UP001332192">
    <property type="component" value="Chromosome"/>
</dbReference>
<feature type="domain" description="Glycosyl transferase family 28 C-terminal" evidence="12">
    <location>
        <begin position="193"/>
        <end position="369"/>
    </location>
</feature>
<dbReference type="PANTHER" id="PTHR21015:SF22">
    <property type="entry name" value="GLYCOSYLTRANSFERASE"/>
    <property type="match status" value="1"/>
</dbReference>
<protein>
    <recommendedName>
        <fullName evidence="10">UDP-N-acetylglucosamine--N-acetylmuramyl-(pentapeptide) pyrophosphoryl-undecaprenol N-acetylglucosamine transferase</fullName>
        <ecNumber evidence="10">2.4.1.227</ecNumber>
    </recommendedName>
    <alternativeName>
        <fullName evidence="10">Undecaprenyl-PP-MurNAc-pentapeptide-UDPGlcNAc GlcNAc transferase</fullName>
    </alternativeName>
</protein>
<keyword evidence="2 10" id="KW-0132">Cell division</keyword>
<dbReference type="InterPro" id="IPR007235">
    <property type="entry name" value="Glyco_trans_28_C"/>
</dbReference>
<evidence type="ECO:0000256" key="3">
    <source>
        <dbReference type="ARBA" id="ARBA00022676"/>
    </source>
</evidence>
<keyword evidence="6 10" id="KW-0573">Peptidoglycan synthesis</keyword>
<dbReference type="SUPFAM" id="SSF53756">
    <property type="entry name" value="UDP-Glycosyltransferase/glycogen phosphorylase"/>
    <property type="match status" value="1"/>
</dbReference>